<evidence type="ECO:0000313" key="2">
    <source>
        <dbReference type="EMBL" id="EXJ75481.1"/>
    </source>
</evidence>
<evidence type="ECO:0000313" key="3">
    <source>
        <dbReference type="Proteomes" id="UP000019471"/>
    </source>
</evidence>
<proteinExistence type="predicted"/>
<keyword evidence="1" id="KW-0472">Membrane</keyword>
<keyword evidence="3" id="KW-1185">Reference proteome</keyword>
<dbReference type="GeneID" id="19186910"/>
<sequence>MDFIPDRLLLGIRDAKSAVPNLANGHNPTTTSGGVNNPKMTHALGKLAQAGVADDVVSSVLGIPSTTTTIHAEKITHAAEKLSNAGLGSSVISPSPSPSSSSSHSSGLATKYIVVIAVVAAVVLLVLLTGGCLCWRRYKRRRAYNVVSKGVDTKGKGVMREKEDMFNADMGESESFNVDGQKLTERNFESGYDKVDTGYEGTGYGAVEEHGGDKRARLEA</sequence>
<dbReference type="OrthoDB" id="4155745at2759"/>
<dbReference type="RefSeq" id="XP_007740983.1">
    <property type="nucleotide sequence ID" value="XM_007742793.1"/>
</dbReference>
<dbReference type="eggNOG" id="ENOG502R9K3">
    <property type="taxonomic scope" value="Eukaryota"/>
</dbReference>
<dbReference type="AlphaFoldDB" id="W9XEW0"/>
<protein>
    <submittedName>
        <fullName evidence="2">Uncharacterized protein</fullName>
    </submittedName>
</protein>
<organism evidence="2 3">
    <name type="scientific">Cladophialophora psammophila CBS 110553</name>
    <dbReference type="NCBI Taxonomy" id="1182543"/>
    <lineage>
        <taxon>Eukaryota</taxon>
        <taxon>Fungi</taxon>
        <taxon>Dikarya</taxon>
        <taxon>Ascomycota</taxon>
        <taxon>Pezizomycotina</taxon>
        <taxon>Eurotiomycetes</taxon>
        <taxon>Chaetothyriomycetidae</taxon>
        <taxon>Chaetothyriales</taxon>
        <taxon>Herpotrichiellaceae</taxon>
        <taxon>Cladophialophora</taxon>
    </lineage>
</organism>
<keyword evidence="1" id="KW-1133">Transmembrane helix</keyword>
<dbReference type="Proteomes" id="UP000019471">
    <property type="component" value="Unassembled WGS sequence"/>
</dbReference>
<evidence type="ECO:0000256" key="1">
    <source>
        <dbReference type="SAM" id="Phobius"/>
    </source>
</evidence>
<reference evidence="2 3" key="1">
    <citation type="submission" date="2013-03" db="EMBL/GenBank/DDBJ databases">
        <title>The Genome Sequence of Cladophialophora psammophila CBS 110553.</title>
        <authorList>
            <consortium name="The Broad Institute Genomics Platform"/>
            <person name="Cuomo C."/>
            <person name="de Hoog S."/>
            <person name="Gorbushina A."/>
            <person name="Walker B."/>
            <person name="Young S.K."/>
            <person name="Zeng Q."/>
            <person name="Gargeya S."/>
            <person name="Fitzgerald M."/>
            <person name="Haas B."/>
            <person name="Abouelleil A."/>
            <person name="Allen A.W."/>
            <person name="Alvarado L."/>
            <person name="Arachchi H.M."/>
            <person name="Berlin A.M."/>
            <person name="Chapman S.B."/>
            <person name="Gainer-Dewar J."/>
            <person name="Goldberg J."/>
            <person name="Griggs A."/>
            <person name="Gujja S."/>
            <person name="Hansen M."/>
            <person name="Howarth C."/>
            <person name="Imamovic A."/>
            <person name="Ireland A."/>
            <person name="Larimer J."/>
            <person name="McCowan C."/>
            <person name="Murphy C."/>
            <person name="Pearson M."/>
            <person name="Poon T.W."/>
            <person name="Priest M."/>
            <person name="Roberts A."/>
            <person name="Saif S."/>
            <person name="Shea T."/>
            <person name="Sisk P."/>
            <person name="Sykes S."/>
            <person name="Wortman J."/>
            <person name="Nusbaum C."/>
            <person name="Birren B."/>
        </authorList>
    </citation>
    <scope>NUCLEOTIDE SEQUENCE [LARGE SCALE GENOMIC DNA]</scope>
    <source>
        <strain evidence="2 3">CBS 110553</strain>
    </source>
</reference>
<keyword evidence="1" id="KW-0812">Transmembrane</keyword>
<comment type="caution">
    <text evidence="2">The sequence shown here is derived from an EMBL/GenBank/DDBJ whole genome shotgun (WGS) entry which is preliminary data.</text>
</comment>
<dbReference type="EMBL" id="AMGX01000002">
    <property type="protein sequence ID" value="EXJ75481.1"/>
    <property type="molecule type" value="Genomic_DNA"/>
</dbReference>
<name>W9XEW0_9EURO</name>
<gene>
    <name evidence="2" type="ORF">A1O5_02177</name>
</gene>
<feature type="transmembrane region" description="Helical" evidence="1">
    <location>
        <begin position="112"/>
        <end position="135"/>
    </location>
</feature>
<dbReference type="HOGENOM" id="CLU_1288788_0_0_1"/>
<accession>W9XEW0</accession>